<feature type="domain" description="DUF2062" evidence="2">
    <location>
        <begin position="23"/>
        <end position="159"/>
    </location>
</feature>
<gene>
    <name evidence="3" type="ORF">F2Q65_10350</name>
</gene>
<keyword evidence="4" id="KW-1185">Reference proteome</keyword>
<dbReference type="EMBL" id="VWXX01000014">
    <property type="protein sequence ID" value="KAA6184932.1"/>
    <property type="molecule type" value="Genomic_DNA"/>
</dbReference>
<name>A0A5M8FSE6_9GAMM</name>
<dbReference type="OrthoDB" id="9786029at2"/>
<accession>A0A5M8FSE6</accession>
<evidence type="ECO:0000259" key="2">
    <source>
        <dbReference type="Pfam" id="PF09835"/>
    </source>
</evidence>
<evidence type="ECO:0000256" key="1">
    <source>
        <dbReference type="SAM" id="Phobius"/>
    </source>
</evidence>
<feature type="transmembrane region" description="Helical" evidence="1">
    <location>
        <begin position="44"/>
        <end position="68"/>
    </location>
</feature>
<dbReference type="PANTHER" id="PTHR40547">
    <property type="entry name" value="SLL0298 PROTEIN"/>
    <property type="match status" value="1"/>
</dbReference>
<protein>
    <submittedName>
        <fullName evidence="3">DUF2062 domain-containing protein</fullName>
    </submittedName>
</protein>
<dbReference type="AlphaFoldDB" id="A0A5M8FSE6"/>
<organism evidence="3 4">
    <name type="scientific">Thiohalocapsa marina</name>
    <dbReference type="NCBI Taxonomy" id="424902"/>
    <lineage>
        <taxon>Bacteria</taxon>
        <taxon>Pseudomonadati</taxon>
        <taxon>Pseudomonadota</taxon>
        <taxon>Gammaproteobacteria</taxon>
        <taxon>Chromatiales</taxon>
        <taxon>Chromatiaceae</taxon>
        <taxon>Thiohalocapsa</taxon>
    </lineage>
</organism>
<keyword evidence="1" id="KW-0812">Transmembrane</keyword>
<keyword evidence="1" id="KW-1133">Transmembrane helix</keyword>
<reference evidence="3 4" key="1">
    <citation type="submission" date="2019-09" db="EMBL/GenBank/DDBJ databases">
        <title>Whole-genome sequence of the purple sulfur bacterium Thiohalocapsa marina DSM 19078.</title>
        <authorList>
            <person name="Kyndt J.A."/>
            <person name="Meyer T.E."/>
        </authorList>
    </citation>
    <scope>NUCLEOTIDE SEQUENCE [LARGE SCALE GENOMIC DNA]</scope>
    <source>
        <strain evidence="3 4">DSM 19078</strain>
    </source>
</reference>
<dbReference type="Pfam" id="PF09835">
    <property type="entry name" value="DUF2062"/>
    <property type="match status" value="1"/>
</dbReference>
<dbReference type="PANTHER" id="PTHR40547:SF1">
    <property type="entry name" value="SLL0298 PROTEIN"/>
    <property type="match status" value="1"/>
</dbReference>
<proteinExistence type="predicted"/>
<feature type="transmembrane region" description="Helical" evidence="1">
    <location>
        <begin position="80"/>
        <end position="105"/>
    </location>
</feature>
<evidence type="ECO:0000313" key="3">
    <source>
        <dbReference type="EMBL" id="KAA6184932.1"/>
    </source>
</evidence>
<evidence type="ECO:0000313" key="4">
    <source>
        <dbReference type="Proteomes" id="UP000322981"/>
    </source>
</evidence>
<dbReference type="Proteomes" id="UP000322981">
    <property type="component" value="Unassembled WGS sequence"/>
</dbReference>
<feature type="transmembrane region" description="Helical" evidence="1">
    <location>
        <begin position="125"/>
        <end position="148"/>
    </location>
</feature>
<keyword evidence="1" id="KW-0472">Membrane</keyword>
<sequence>MKRWLKGILPDPRQVVDNKCLGVFGNLLHDPNLWHINRHSASGAVALGLFVMYLPPIGQMFIAAAGAIRFRVNLPISVSLVWISNPLTIPPMFYLAYAIGAWILGRPIRTFEPAFWLDWHNWFSVMGPLLLGSLICATACAAAGYVIVQGLWRWSLMRQIRLRRKRYAAARVSTPSSRRQI</sequence>
<comment type="caution">
    <text evidence="3">The sequence shown here is derived from an EMBL/GenBank/DDBJ whole genome shotgun (WGS) entry which is preliminary data.</text>
</comment>
<dbReference type="InterPro" id="IPR018639">
    <property type="entry name" value="DUF2062"/>
</dbReference>